<proteinExistence type="predicted"/>
<evidence type="ECO:0000313" key="2">
    <source>
        <dbReference type="Proteomes" id="UP001626537"/>
    </source>
</evidence>
<evidence type="ECO:0000313" key="1">
    <source>
        <dbReference type="EMBL" id="WOJ92025.1"/>
    </source>
</evidence>
<keyword evidence="1" id="KW-0489">Methyltransferase</keyword>
<gene>
    <name evidence="1" type="ORF">R0135_09520</name>
</gene>
<dbReference type="GO" id="GO:0008168">
    <property type="term" value="F:methyltransferase activity"/>
    <property type="evidence" value="ECO:0007669"/>
    <property type="project" value="UniProtKB-KW"/>
</dbReference>
<keyword evidence="1" id="KW-0808">Transferase</keyword>
<reference evidence="1 2" key="1">
    <citation type="submission" date="2023-10" db="EMBL/GenBank/DDBJ databases">
        <title>Two novel species belonging to the OM43/NOR5 clade.</title>
        <authorList>
            <person name="Park M."/>
        </authorList>
    </citation>
    <scope>NUCLEOTIDE SEQUENCE [LARGE SCALE GENOMIC DNA]</scope>
    <source>
        <strain evidence="1 2">IMCC43200</strain>
    </source>
</reference>
<dbReference type="EC" id="2.1.1.-" evidence="1"/>
<dbReference type="Proteomes" id="UP001626537">
    <property type="component" value="Chromosome"/>
</dbReference>
<organism evidence="1 2">
    <name type="scientific">Congregibacter variabilis</name>
    <dbReference type="NCBI Taxonomy" id="3081200"/>
    <lineage>
        <taxon>Bacteria</taxon>
        <taxon>Pseudomonadati</taxon>
        <taxon>Pseudomonadota</taxon>
        <taxon>Gammaproteobacteria</taxon>
        <taxon>Cellvibrionales</taxon>
        <taxon>Halieaceae</taxon>
        <taxon>Congregibacter</taxon>
    </lineage>
</organism>
<sequence>MTECCPLCGSPDPRFFHRDRRREYLRCDNCELAFVSPKDYVSSAEELAYYQQHENQPDDPGYRRFLSRLADPLCERLAAQSVGMDFGCGPGPALAAMLTEAGHCMSLYDHFFFDDPAVLQGSYDFITATEVVEHLHRPGDVLERLWRLLLPGGYLAVMTKLVQSQEAFARWHYIRDPTHVCFFSRQTWTWWADCHHARVDFVGADVILLQKDLGSAEAKVPV</sequence>
<dbReference type="SUPFAM" id="SSF53335">
    <property type="entry name" value="S-adenosyl-L-methionine-dependent methyltransferases"/>
    <property type="match status" value="1"/>
</dbReference>
<name>A0ABZ0I0D4_9GAMM</name>
<dbReference type="Gene3D" id="3.40.50.150">
    <property type="entry name" value="Vaccinia Virus protein VP39"/>
    <property type="match status" value="2"/>
</dbReference>
<dbReference type="GO" id="GO:0032259">
    <property type="term" value="P:methylation"/>
    <property type="evidence" value="ECO:0007669"/>
    <property type="project" value="UniProtKB-KW"/>
</dbReference>
<protein>
    <submittedName>
        <fullName evidence="1">Class I SAM-dependent methyltransferase</fullName>
        <ecNumber evidence="1">2.1.1.-</ecNumber>
    </submittedName>
</protein>
<dbReference type="InterPro" id="IPR029063">
    <property type="entry name" value="SAM-dependent_MTases_sf"/>
</dbReference>
<dbReference type="RefSeq" id="WP_407346592.1">
    <property type="nucleotide sequence ID" value="NZ_CP136864.1"/>
</dbReference>
<keyword evidence="2" id="KW-1185">Reference proteome</keyword>
<dbReference type="Pfam" id="PF13489">
    <property type="entry name" value="Methyltransf_23"/>
    <property type="match status" value="1"/>
</dbReference>
<dbReference type="EMBL" id="CP136864">
    <property type="protein sequence ID" value="WOJ92025.1"/>
    <property type="molecule type" value="Genomic_DNA"/>
</dbReference>
<accession>A0ABZ0I0D4</accession>